<evidence type="ECO:0000313" key="2">
    <source>
        <dbReference type="EMBL" id="MFF5296169.1"/>
    </source>
</evidence>
<dbReference type="InterPro" id="IPR005325">
    <property type="entry name" value="DUF308_memb"/>
</dbReference>
<feature type="transmembrane region" description="Helical" evidence="1">
    <location>
        <begin position="49"/>
        <end position="71"/>
    </location>
</feature>
<feature type="transmembrane region" description="Helical" evidence="1">
    <location>
        <begin position="24"/>
        <end position="43"/>
    </location>
</feature>
<evidence type="ECO:0000313" key="3">
    <source>
        <dbReference type="Proteomes" id="UP001602245"/>
    </source>
</evidence>
<sequence>MTTADPADALRDSARAGTRAVTGAWWWFLILGILWTILGLYVLSYRPGTLGVVAALVGVAFLFGGVAQLVVASRVRDWRWLYIVAGVLGVIAGILTFVWPGITLYVVSIFVAWYLVFFGIFHVIAALAGPKVSWWWTGLLLGIAELVLGIWAVHSWQRSLFTLLTLVGVWAIFHGVNEIFAAFTLREVGKRAERVLS</sequence>
<dbReference type="InterPro" id="IPR052712">
    <property type="entry name" value="Acid_resist_chaperone_HdeD"/>
</dbReference>
<reference evidence="2 3" key="1">
    <citation type="submission" date="2024-10" db="EMBL/GenBank/DDBJ databases">
        <title>The Natural Products Discovery Center: Release of the First 8490 Sequenced Strains for Exploring Actinobacteria Biosynthetic Diversity.</title>
        <authorList>
            <person name="Kalkreuter E."/>
            <person name="Kautsar S.A."/>
            <person name="Yang D."/>
            <person name="Bader C.D."/>
            <person name="Teijaro C.N."/>
            <person name="Fluegel L."/>
            <person name="Davis C.M."/>
            <person name="Simpson J.R."/>
            <person name="Lauterbach L."/>
            <person name="Steele A.D."/>
            <person name="Gui C."/>
            <person name="Meng S."/>
            <person name="Li G."/>
            <person name="Viehrig K."/>
            <person name="Ye F."/>
            <person name="Su P."/>
            <person name="Kiefer A.F."/>
            <person name="Nichols A."/>
            <person name="Cepeda A.J."/>
            <person name="Yan W."/>
            <person name="Fan B."/>
            <person name="Jiang Y."/>
            <person name="Adhikari A."/>
            <person name="Zheng C.-J."/>
            <person name="Schuster L."/>
            <person name="Cowan T.M."/>
            <person name="Smanski M.J."/>
            <person name="Chevrette M.G."/>
            <person name="De Carvalho L.P.S."/>
            <person name="Shen B."/>
        </authorList>
    </citation>
    <scope>NUCLEOTIDE SEQUENCE [LARGE SCALE GENOMIC DNA]</scope>
    <source>
        <strain evidence="2 3">NPDC000087</strain>
    </source>
</reference>
<accession>A0ABW6WS82</accession>
<comment type="caution">
    <text evidence="2">The sequence shown here is derived from an EMBL/GenBank/DDBJ whole genome shotgun (WGS) entry which is preliminary data.</text>
</comment>
<protein>
    <submittedName>
        <fullName evidence="2">HdeD family acid-resistance protein</fullName>
    </submittedName>
</protein>
<feature type="transmembrane region" description="Helical" evidence="1">
    <location>
        <begin position="80"/>
        <end position="99"/>
    </location>
</feature>
<dbReference type="RefSeq" id="WP_157296835.1">
    <property type="nucleotide sequence ID" value="NZ_JBIAZU010000008.1"/>
</dbReference>
<dbReference type="PANTHER" id="PTHR34989:SF1">
    <property type="entry name" value="PROTEIN HDED"/>
    <property type="match status" value="1"/>
</dbReference>
<keyword evidence="3" id="KW-1185">Reference proteome</keyword>
<name>A0ABW6WS82_9ACTN</name>
<gene>
    <name evidence="2" type="ORF">ACFY35_42615</name>
</gene>
<proteinExistence type="predicted"/>
<dbReference type="Pfam" id="PF03729">
    <property type="entry name" value="DUF308"/>
    <property type="match status" value="1"/>
</dbReference>
<dbReference type="Proteomes" id="UP001602245">
    <property type="component" value="Unassembled WGS sequence"/>
</dbReference>
<dbReference type="EMBL" id="JBIAZU010000008">
    <property type="protein sequence ID" value="MFF5296169.1"/>
    <property type="molecule type" value="Genomic_DNA"/>
</dbReference>
<feature type="transmembrane region" description="Helical" evidence="1">
    <location>
        <begin position="160"/>
        <end position="185"/>
    </location>
</feature>
<dbReference type="PANTHER" id="PTHR34989">
    <property type="entry name" value="PROTEIN HDED"/>
    <property type="match status" value="1"/>
</dbReference>
<keyword evidence="1" id="KW-0472">Membrane</keyword>
<organism evidence="2 3">
    <name type="scientific">Paractinoplanes globisporus</name>
    <dbReference type="NCBI Taxonomy" id="113565"/>
    <lineage>
        <taxon>Bacteria</taxon>
        <taxon>Bacillati</taxon>
        <taxon>Actinomycetota</taxon>
        <taxon>Actinomycetes</taxon>
        <taxon>Micromonosporales</taxon>
        <taxon>Micromonosporaceae</taxon>
        <taxon>Paractinoplanes</taxon>
    </lineage>
</organism>
<feature type="transmembrane region" description="Helical" evidence="1">
    <location>
        <begin position="134"/>
        <end position="154"/>
    </location>
</feature>
<evidence type="ECO:0000256" key="1">
    <source>
        <dbReference type="SAM" id="Phobius"/>
    </source>
</evidence>
<keyword evidence="1" id="KW-0812">Transmembrane</keyword>
<feature type="transmembrane region" description="Helical" evidence="1">
    <location>
        <begin position="105"/>
        <end position="127"/>
    </location>
</feature>
<keyword evidence="1" id="KW-1133">Transmembrane helix</keyword>